<dbReference type="RefSeq" id="WP_100230606.1">
    <property type="nucleotide sequence ID" value="NZ_PGVG01000002.1"/>
</dbReference>
<protein>
    <submittedName>
        <fullName evidence="1">Uncharacterized protein</fullName>
    </submittedName>
</protein>
<name>A0A2M8RFM0_9BRAD</name>
<dbReference type="EMBL" id="PGVG01000002">
    <property type="protein sequence ID" value="PJG56625.1"/>
    <property type="molecule type" value="Genomic_DNA"/>
</dbReference>
<organism evidence="1 2">
    <name type="scientific">Bradyrhizobium forestalis</name>
    <dbReference type="NCBI Taxonomy" id="1419263"/>
    <lineage>
        <taxon>Bacteria</taxon>
        <taxon>Pseudomonadati</taxon>
        <taxon>Pseudomonadota</taxon>
        <taxon>Alphaproteobacteria</taxon>
        <taxon>Hyphomicrobiales</taxon>
        <taxon>Nitrobacteraceae</taxon>
        <taxon>Bradyrhizobium</taxon>
    </lineage>
</organism>
<sequence>MISPAGAALGSTLGLGDNLAAQVKDETEEVRRKRIVAAKTAGFSPAGQALAIDFGTMSVPGAVA</sequence>
<proteinExistence type="predicted"/>
<dbReference type="AlphaFoldDB" id="A0A2M8RFM0"/>
<gene>
    <name evidence="1" type="ORF">CVM73_03490</name>
</gene>
<comment type="caution">
    <text evidence="1">The sequence shown here is derived from an EMBL/GenBank/DDBJ whole genome shotgun (WGS) entry which is preliminary data.</text>
</comment>
<reference evidence="1 2" key="1">
    <citation type="submission" date="2017-11" db="EMBL/GenBank/DDBJ databases">
        <title>Bradyrhizobium forestalis sp. nov., an efficient nitrogen-fixing bacterium isolated from nodules of forest legume species in the Amazon.</title>
        <authorList>
            <person name="Costa E.M."/>
            <person name="Guimaraes A."/>
            <person name="Carvalho T.S."/>
            <person name="Rodrigues T.L."/>
            <person name="Ribeiro P.R.A."/>
            <person name="Lebbe L."/>
            <person name="Willems A."/>
            <person name="Moreira F.M.S."/>
        </authorList>
    </citation>
    <scope>NUCLEOTIDE SEQUENCE [LARGE SCALE GENOMIC DNA]</scope>
    <source>
        <strain evidence="1 2">INPA54B</strain>
    </source>
</reference>
<keyword evidence="2" id="KW-1185">Reference proteome</keyword>
<dbReference type="OrthoDB" id="9971348at2"/>
<accession>A0A2M8RFM0</accession>
<evidence type="ECO:0000313" key="1">
    <source>
        <dbReference type="EMBL" id="PJG56625.1"/>
    </source>
</evidence>
<evidence type="ECO:0000313" key="2">
    <source>
        <dbReference type="Proteomes" id="UP000231194"/>
    </source>
</evidence>
<dbReference type="Proteomes" id="UP000231194">
    <property type="component" value="Unassembled WGS sequence"/>
</dbReference>